<feature type="domain" description="Protein kinase" evidence="1">
    <location>
        <begin position="42"/>
        <end position="389"/>
    </location>
</feature>
<keyword evidence="3" id="KW-1185">Reference proteome</keyword>
<comment type="caution">
    <text evidence="2">The sequence shown here is derived from an EMBL/GenBank/DDBJ whole genome shotgun (WGS) entry which is preliminary data.</text>
</comment>
<dbReference type="GO" id="GO:0005524">
    <property type="term" value="F:ATP binding"/>
    <property type="evidence" value="ECO:0007669"/>
    <property type="project" value="InterPro"/>
</dbReference>
<evidence type="ECO:0000313" key="2">
    <source>
        <dbReference type="EMBL" id="GGE27338.1"/>
    </source>
</evidence>
<dbReference type="SUPFAM" id="SSF56112">
    <property type="entry name" value="Protein kinase-like (PK-like)"/>
    <property type="match status" value="1"/>
</dbReference>
<dbReference type="RefSeq" id="WP_068993669.1">
    <property type="nucleotide sequence ID" value="NZ_BMJN01000005.1"/>
</dbReference>
<reference evidence="2" key="2">
    <citation type="submission" date="2020-09" db="EMBL/GenBank/DDBJ databases">
        <authorList>
            <person name="Sun Q."/>
            <person name="Zhou Y."/>
        </authorList>
    </citation>
    <scope>NUCLEOTIDE SEQUENCE</scope>
    <source>
        <strain evidence="2">CGMCC 1.15533</strain>
    </source>
</reference>
<dbReference type="OrthoDB" id="9802385at2"/>
<proteinExistence type="predicted"/>
<gene>
    <name evidence="2" type="ORF">GCM10011510_05630</name>
</gene>
<dbReference type="InterPro" id="IPR000719">
    <property type="entry name" value="Prot_kinase_dom"/>
</dbReference>
<accession>A0A917A6Z3</accession>
<name>A0A917A6Z3_9STRE</name>
<organism evidence="2 3">
    <name type="scientific">Streptococcus himalayensis</name>
    <dbReference type="NCBI Taxonomy" id="1888195"/>
    <lineage>
        <taxon>Bacteria</taxon>
        <taxon>Bacillati</taxon>
        <taxon>Bacillota</taxon>
        <taxon>Bacilli</taxon>
        <taxon>Lactobacillales</taxon>
        <taxon>Streptococcaceae</taxon>
        <taxon>Streptococcus</taxon>
    </lineage>
</organism>
<dbReference type="Proteomes" id="UP000660801">
    <property type="component" value="Unassembled WGS sequence"/>
</dbReference>
<dbReference type="InterPro" id="IPR011009">
    <property type="entry name" value="Kinase-like_dom_sf"/>
</dbReference>
<dbReference type="AlphaFoldDB" id="A0A917A6Z3"/>
<dbReference type="EMBL" id="BMJN01000005">
    <property type="protein sequence ID" value="GGE27338.1"/>
    <property type="molecule type" value="Genomic_DNA"/>
</dbReference>
<dbReference type="GO" id="GO:0004672">
    <property type="term" value="F:protein kinase activity"/>
    <property type="evidence" value="ECO:0007669"/>
    <property type="project" value="InterPro"/>
</dbReference>
<evidence type="ECO:0000313" key="3">
    <source>
        <dbReference type="Proteomes" id="UP000660801"/>
    </source>
</evidence>
<evidence type="ECO:0000259" key="1">
    <source>
        <dbReference type="PROSITE" id="PS50011"/>
    </source>
</evidence>
<protein>
    <recommendedName>
        <fullName evidence="1">Protein kinase domain-containing protein</fullName>
    </recommendedName>
</protein>
<dbReference type="Gene3D" id="1.10.510.10">
    <property type="entry name" value="Transferase(Phosphotransferase) domain 1"/>
    <property type="match status" value="1"/>
</dbReference>
<reference evidence="2" key="1">
    <citation type="journal article" date="2014" name="Int. J. Syst. Evol. Microbiol.">
        <title>Complete genome sequence of Corynebacterium casei LMG S-19264T (=DSM 44701T), isolated from a smear-ripened cheese.</title>
        <authorList>
            <consortium name="US DOE Joint Genome Institute (JGI-PGF)"/>
            <person name="Walter F."/>
            <person name="Albersmeier A."/>
            <person name="Kalinowski J."/>
            <person name="Ruckert C."/>
        </authorList>
    </citation>
    <scope>NUCLEOTIDE SEQUENCE</scope>
    <source>
        <strain evidence="2">CGMCC 1.15533</strain>
    </source>
</reference>
<dbReference type="PROSITE" id="PS50011">
    <property type="entry name" value="PROTEIN_KINASE_DOM"/>
    <property type="match status" value="1"/>
</dbReference>
<sequence length="509" mass="58851">MSKEYIEKEVLPKLRIDCQSGVLLYDECPFQLDNGLYPFHNLEFIAQLSYGANGITYRVLHKMLGIEQLVKLYFFTDHISKEKALTESIKNSTLNLADSIARVHDLGILSQPVEVVYSIMEFVGNSMTLKDYLDNRTSFWNILSELSPGEELLQYNSIFGPLFQESINISVYFLRGISYLIKSNIRHGDLHLDNILICNSLFSSNLLEDIEKYKSVTSSDSKSVDTGIRFIKDKLKHYYSNYFGTEINVGIIGEDSLSVKLIDLGASHVKPSTIEKTNQRDTWFIYNTISELLQPFFEAKGQMNGLMEFAFFKKIKLYGQVKKLEYHFPLENYSPETGGDYISNSDKVIKIRDGKCVGIDDLIFEELLENREIFQNRQVIPYLMQHENVDKDLMFSNKKCYNGQIPYQMLAAELFKVLGIVNTVYGTIFNSKTPNIDDRLEQEIFNIIYFGTLGEEGEVLYNNFVISPLFDYKFHEAGNLLLRPNSRGKIWSNNLLFDYPRLYNFLKNY</sequence>